<proteinExistence type="predicted"/>
<evidence type="ECO:0000313" key="2">
    <source>
        <dbReference type="Proteomes" id="UP000265520"/>
    </source>
</evidence>
<feature type="non-terminal residue" evidence="1">
    <location>
        <position position="1"/>
    </location>
</feature>
<reference evidence="1 2" key="1">
    <citation type="journal article" date="2018" name="Front. Plant Sci.">
        <title>Red Clover (Trifolium pratense) and Zigzag Clover (T. medium) - A Picture of Genomic Similarities and Differences.</title>
        <authorList>
            <person name="Dluhosova J."/>
            <person name="Istvanek J."/>
            <person name="Nedelnik J."/>
            <person name="Repkova J."/>
        </authorList>
    </citation>
    <scope>NUCLEOTIDE SEQUENCE [LARGE SCALE GENOMIC DNA]</scope>
    <source>
        <strain evidence="2">cv. 10/8</strain>
        <tissue evidence="1">Leaf</tissue>
    </source>
</reference>
<comment type="caution">
    <text evidence="1">The sequence shown here is derived from an EMBL/GenBank/DDBJ whole genome shotgun (WGS) entry which is preliminary data.</text>
</comment>
<dbReference type="EMBL" id="LXQA010155939">
    <property type="protein sequence ID" value="MCI26885.1"/>
    <property type="molecule type" value="Genomic_DNA"/>
</dbReference>
<evidence type="ECO:0000313" key="1">
    <source>
        <dbReference type="EMBL" id="MCI26885.1"/>
    </source>
</evidence>
<protein>
    <submittedName>
        <fullName evidence="1">Uncharacterized protein</fullName>
    </submittedName>
</protein>
<organism evidence="1 2">
    <name type="scientific">Trifolium medium</name>
    <dbReference type="NCBI Taxonomy" id="97028"/>
    <lineage>
        <taxon>Eukaryota</taxon>
        <taxon>Viridiplantae</taxon>
        <taxon>Streptophyta</taxon>
        <taxon>Embryophyta</taxon>
        <taxon>Tracheophyta</taxon>
        <taxon>Spermatophyta</taxon>
        <taxon>Magnoliopsida</taxon>
        <taxon>eudicotyledons</taxon>
        <taxon>Gunneridae</taxon>
        <taxon>Pentapetalae</taxon>
        <taxon>rosids</taxon>
        <taxon>fabids</taxon>
        <taxon>Fabales</taxon>
        <taxon>Fabaceae</taxon>
        <taxon>Papilionoideae</taxon>
        <taxon>50 kb inversion clade</taxon>
        <taxon>NPAAA clade</taxon>
        <taxon>Hologalegina</taxon>
        <taxon>IRL clade</taxon>
        <taxon>Trifolieae</taxon>
        <taxon>Trifolium</taxon>
    </lineage>
</organism>
<dbReference type="AlphaFoldDB" id="A0A392QUG6"/>
<sequence length="41" mass="4352">VSAGTTPPSDGLIAVQRRFVGHFPLLITRDPMLSELGLCSV</sequence>
<dbReference type="Proteomes" id="UP000265520">
    <property type="component" value="Unassembled WGS sequence"/>
</dbReference>
<keyword evidence="2" id="KW-1185">Reference proteome</keyword>
<accession>A0A392QUG6</accession>
<name>A0A392QUG6_9FABA</name>